<accession>A0A7M7P0I3</accession>
<evidence type="ECO:0000259" key="12">
    <source>
        <dbReference type="PROSITE" id="PS50221"/>
    </source>
</evidence>
<dbReference type="Proteomes" id="UP000007110">
    <property type="component" value="Unassembled WGS sequence"/>
</dbReference>
<evidence type="ECO:0000256" key="6">
    <source>
        <dbReference type="ARBA" id="ARBA00023136"/>
    </source>
</evidence>
<evidence type="ECO:0000259" key="13">
    <source>
        <dbReference type="PROSITE" id="PS50261"/>
    </source>
</evidence>
<evidence type="ECO:0000256" key="7">
    <source>
        <dbReference type="ARBA" id="ARBA00023157"/>
    </source>
</evidence>
<organism evidence="14 15">
    <name type="scientific">Strongylocentrotus purpuratus</name>
    <name type="common">Purple sea urchin</name>
    <dbReference type="NCBI Taxonomy" id="7668"/>
    <lineage>
        <taxon>Eukaryota</taxon>
        <taxon>Metazoa</taxon>
        <taxon>Echinodermata</taxon>
        <taxon>Eleutherozoa</taxon>
        <taxon>Echinozoa</taxon>
        <taxon>Echinoidea</taxon>
        <taxon>Euechinoidea</taxon>
        <taxon>Echinacea</taxon>
        <taxon>Camarodonta</taxon>
        <taxon>Echinidea</taxon>
        <taxon>Strongylocentrotidae</taxon>
        <taxon>Strongylocentrotus</taxon>
    </lineage>
</organism>
<evidence type="ECO:0000313" key="15">
    <source>
        <dbReference type="Proteomes" id="UP000007110"/>
    </source>
</evidence>
<dbReference type="InterPro" id="IPR000203">
    <property type="entry name" value="GPS"/>
</dbReference>
<name>A0A7M7P0I3_STRPU</name>
<dbReference type="InterPro" id="IPR043159">
    <property type="entry name" value="Lectin_gal-bd_sf"/>
</dbReference>
<dbReference type="OrthoDB" id="6082634at2759"/>
<feature type="transmembrane region" description="Helical" evidence="10">
    <location>
        <begin position="1524"/>
        <end position="1547"/>
    </location>
</feature>
<dbReference type="Gene3D" id="2.60.120.740">
    <property type="match status" value="1"/>
</dbReference>
<keyword evidence="8" id="KW-0675">Receptor</keyword>
<proteinExistence type="predicted"/>
<dbReference type="EnsemblMetazoa" id="XM_030988626">
    <property type="protein sequence ID" value="XP_030844486"/>
    <property type="gene ID" value="LOC105443116"/>
</dbReference>
<evidence type="ECO:0000256" key="5">
    <source>
        <dbReference type="ARBA" id="ARBA00022989"/>
    </source>
</evidence>
<dbReference type="SMART" id="SM00303">
    <property type="entry name" value="GPS"/>
    <property type="match status" value="1"/>
</dbReference>
<dbReference type="GeneID" id="105443116"/>
<feature type="transmembrane region" description="Helical" evidence="10">
    <location>
        <begin position="1425"/>
        <end position="1447"/>
    </location>
</feature>
<dbReference type="PROSITE" id="PS50221">
    <property type="entry name" value="GAIN_B"/>
    <property type="match status" value="1"/>
</dbReference>
<dbReference type="OMA" id="PEMINIP"/>
<dbReference type="InterPro" id="IPR000832">
    <property type="entry name" value="GPCR_2_secretin-like"/>
</dbReference>
<dbReference type="InterPro" id="IPR046338">
    <property type="entry name" value="GAIN_dom_sf"/>
</dbReference>
<keyword evidence="7" id="KW-1015">Disulfide bond</keyword>
<keyword evidence="15" id="KW-1185">Reference proteome</keyword>
<dbReference type="RefSeq" id="XP_030844486.1">
    <property type="nucleotide sequence ID" value="XM_030988626.1"/>
</dbReference>
<feature type="region of interest" description="Disordered" evidence="9">
    <location>
        <begin position="1602"/>
        <end position="1622"/>
    </location>
</feature>
<dbReference type="KEGG" id="spu:105443116"/>
<feature type="transmembrane region" description="Helical" evidence="10">
    <location>
        <begin position="1480"/>
        <end position="1503"/>
    </location>
</feature>
<keyword evidence="2" id="KW-1003">Cell membrane</keyword>
<evidence type="ECO:0000256" key="10">
    <source>
        <dbReference type="SAM" id="Phobius"/>
    </source>
</evidence>
<dbReference type="PROSITE" id="PS50261">
    <property type="entry name" value="G_PROTEIN_RECEP_F2_4"/>
    <property type="match status" value="1"/>
</dbReference>
<evidence type="ECO:0000256" key="8">
    <source>
        <dbReference type="ARBA" id="ARBA00023170"/>
    </source>
</evidence>
<dbReference type="CDD" id="cd15040">
    <property type="entry name" value="7tmB2_Adhesion"/>
    <property type="match status" value="1"/>
</dbReference>
<evidence type="ECO:0000256" key="1">
    <source>
        <dbReference type="ARBA" id="ARBA00004651"/>
    </source>
</evidence>
<feature type="compositionally biased region" description="Low complexity" evidence="9">
    <location>
        <begin position="1608"/>
        <end position="1620"/>
    </location>
</feature>
<dbReference type="FunCoup" id="A0A7M7P0I3">
    <property type="interactions" value="1012"/>
</dbReference>
<dbReference type="CDD" id="cd22823">
    <property type="entry name" value="Gal_Rha_Lectin"/>
    <property type="match status" value="1"/>
</dbReference>
<comment type="subcellular location">
    <subcellularLocation>
        <location evidence="1">Cell membrane</location>
        <topology evidence="1">Multi-pass membrane protein</topology>
    </subcellularLocation>
</comment>
<dbReference type="GO" id="GO:0005886">
    <property type="term" value="C:plasma membrane"/>
    <property type="evidence" value="ECO:0007669"/>
    <property type="project" value="UniProtKB-SubCell"/>
</dbReference>
<dbReference type="FunFam" id="1.20.1070.10:FF:000352">
    <property type="entry name" value="Latrophilin-like protein 1"/>
    <property type="match status" value="1"/>
</dbReference>
<feature type="domain" description="G-protein coupled receptors family 2 profile 2" evidence="13">
    <location>
        <begin position="1323"/>
        <end position="1577"/>
    </location>
</feature>
<dbReference type="PANTHER" id="PTHR46534">
    <property type="entry name" value="IGGFC_BINDING DOMAIN-CONTAINING PROTEIN"/>
    <property type="match status" value="1"/>
</dbReference>
<feature type="chain" id="PRO_5029817425" evidence="11">
    <location>
        <begin position="29"/>
        <end position="1650"/>
    </location>
</feature>
<dbReference type="GO" id="GO:0004930">
    <property type="term" value="F:G protein-coupled receptor activity"/>
    <property type="evidence" value="ECO:0007669"/>
    <property type="project" value="InterPro"/>
</dbReference>
<evidence type="ECO:0000313" key="14">
    <source>
        <dbReference type="EnsemblMetazoa" id="XP_030844486"/>
    </source>
</evidence>
<dbReference type="InParanoid" id="A0A7M7P0I3"/>
<dbReference type="PROSITE" id="PS51257">
    <property type="entry name" value="PROKAR_LIPOPROTEIN"/>
    <property type="match status" value="1"/>
</dbReference>
<evidence type="ECO:0000256" key="4">
    <source>
        <dbReference type="ARBA" id="ARBA00022729"/>
    </source>
</evidence>
<dbReference type="SUPFAM" id="SSF81321">
    <property type="entry name" value="Family A G protein-coupled receptor-like"/>
    <property type="match status" value="1"/>
</dbReference>
<dbReference type="Gene3D" id="2.60.220.50">
    <property type="match status" value="1"/>
</dbReference>
<dbReference type="Pfam" id="PF00002">
    <property type="entry name" value="7tm_2"/>
    <property type="match status" value="1"/>
</dbReference>
<dbReference type="InterPro" id="IPR035234">
    <property type="entry name" value="IgGFc-bd_N"/>
</dbReference>
<dbReference type="InterPro" id="IPR017981">
    <property type="entry name" value="GPCR_2-like_7TM"/>
</dbReference>
<dbReference type="Pfam" id="PF02140">
    <property type="entry name" value="SUEL_Lectin"/>
    <property type="match status" value="1"/>
</dbReference>
<feature type="transmembrane region" description="Helical" evidence="10">
    <location>
        <begin position="1553"/>
        <end position="1575"/>
    </location>
</feature>
<evidence type="ECO:0000256" key="3">
    <source>
        <dbReference type="ARBA" id="ARBA00022692"/>
    </source>
</evidence>
<feature type="transmembrane region" description="Helical" evidence="10">
    <location>
        <begin position="1390"/>
        <end position="1413"/>
    </location>
</feature>
<protein>
    <submittedName>
        <fullName evidence="14">Uncharacterized protein</fullName>
    </submittedName>
</protein>
<dbReference type="GO" id="GO:0097264">
    <property type="term" value="P:self proteolysis"/>
    <property type="evidence" value="ECO:0007669"/>
    <property type="project" value="UniProtKB-ARBA"/>
</dbReference>
<dbReference type="PRINTS" id="PR00249">
    <property type="entry name" value="GPCRSECRETIN"/>
</dbReference>
<dbReference type="Pfam" id="PF17517">
    <property type="entry name" value="IgGFc_binding"/>
    <property type="match status" value="2"/>
</dbReference>
<keyword evidence="6 10" id="KW-0472">Membrane</keyword>
<keyword evidence="4 11" id="KW-0732">Signal</keyword>
<feature type="transmembrane region" description="Helical" evidence="10">
    <location>
        <begin position="1325"/>
        <end position="1348"/>
    </location>
</feature>
<evidence type="ECO:0000256" key="2">
    <source>
        <dbReference type="ARBA" id="ARBA00022475"/>
    </source>
</evidence>
<evidence type="ECO:0000256" key="11">
    <source>
        <dbReference type="SAM" id="SignalP"/>
    </source>
</evidence>
<evidence type="ECO:0000256" key="9">
    <source>
        <dbReference type="SAM" id="MobiDB-lite"/>
    </source>
</evidence>
<sequence length="1650" mass="182168">MLFGRLTFKMRAVASLLLLSILIGLGACDEDNCETSSGSNSEEGERTKNITLNCGRDFINLGTVVYCRTDTAACSDAAMADSAWECGGANVTDLVRERCDDETTCMVELPNSLGDPCPAIYNYTNVTYSCKAFPQNMTWIRNYTFGFVDFSDDFTTSLRITLNSEERSFIWVPCLKIKRWFSRPGDENFSVDVEKPICNTITVFSSANIIVHGIVAWRSAIITGGFLALPNDFLGTEYLIDVYTPEIGHSPQAAITAISDNTNVTIDCVIISSCTIKDRDELSGYIILNKSDSVLLKTISPKNLAGTLVLADKPISVVVGSKRVNIPMTSDQDHGVIIEQLIPVSRWGRVHFVPPFHNATNGWIIRVSAFYQNTNITLSQCGNDAIQHKMLSRQKYIDIEVAENMNNYVCMIISDMPVQVMQYMESSSRDQYGDPSMILIPPTQDFHGNTTLRVENGNDILQYVDFITTESGKDSLKLNETTVSNLTGYCFNLTADLQAMLGSGHTPVKSYCYFYRMLVNGVYHVTQSDQSETFLVRLYAQTFTVGGAMLADLSFQEPEMINIPASFPQNLTFVRNYTFRFIDLNGFTTSLRITLNSKEKTFIWVPCLEIKGWFQEPDDDNLSVELDKTNCSTITVFSSANIIVHGIVESGGAITGGFLALPNDYLGKEYLIDVYTPEIGTSPQAAITAINDNTNVTIDCVSSNCTIDGNVSGNIILNTNDSVLLQTESPTTLTGTLVRADKPISVVVGSIKVRIPMTGEEHGVIIEQLIPVSKWGRVHFVPPFQSATNGWVIRVSAFYQNTNVTLSQCGNDTLQHEMLSRQKYIDIEVAENMNNYVCMIISDMPVQVMQYMESSSRDQYGDPSMILIPPTQDFHGNTTLRVENGNDILQYVDFITTESGKDSLKLNGNAVSNLTGYCFNLTEDLQEIVDYGHSPVQGYCYFYKKLTNGVYYVTQSDQSEKFLVRLYAQTFAVGGAMLADLSFQEPEMLNITAGPTTATDTTLAATTEMSDAEKQRSLSARLQGGFQNYGEAEAAMSAFTDYLGDREELGSVDDLDFAFDYFTRVLKHKPLEHATGDNAQSFLNLSSGPMSVLYADKTNQLLAKACEYGTGLKSTPEHAQKELEVLMNDAAALIINGGTSSFGVTTKNAAVAVSSTRSATSSAVATESSVCGGALDLNLEGVHIPCEVIKELDSRASYLINLPHGAEAVSRSSCKYDENETIVSSPLLGVGLISERSKQNFSSNITLTFLTTADKTEPTYNNTLCSYWDNDARNWSTSGCYLGDINVTDNGTMVTCLCDHLTSFAVLLDVSGTDIPPQDEFAMGIISWVGCSLSIVACFLTIFGYTFLRLHSDLILIHGNLALSVGLAEIVFLCLNLVKHPSIPCTVVGALLYYQLLVMFAWMAIEGIHLYLLTFVVWNAERRKFKYYMACGWGIPAVFLIVLLSVYHDDLERGIATSCFLGLESGSNGNYSDPDGNLSLLFFMIPVAIVIVFNLFVMIRVVLQIAKMADGPTLQSDVKSRVRHGAKAILILLPIMGLTWAFAFLAIERASVAFQYIFVLLNSFQGVFIFLVHFVRNSEVRHALKRKRERWLVSQSRQGDYRVKNTKKTSSSAVDKTSSSMAKTPEQTMTLMNMNTEPVFPVCIPDENDN</sequence>
<dbReference type="PANTHER" id="PTHR46534:SF1">
    <property type="entry name" value="IGGFC-BINDING PROTEIN N-TERMINAL DOMAIN-CONTAINING PROTEIN"/>
    <property type="match status" value="1"/>
</dbReference>
<reference evidence="14" key="2">
    <citation type="submission" date="2021-01" db="UniProtKB">
        <authorList>
            <consortium name="EnsemblMetazoa"/>
        </authorList>
    </citation>
    <scope>IDENTIFICATION</scope>
</reference>
<dbReference type="Gene3D" id="1.20.1070.10">
    <property type="entry name" value="Rhodopsin 7-helix transmembrane proteins"/>
    <property type="match status" value="1"/>
</dbReference>
<dbReference type="InterPro" id="IPR057244">
    <property type="entry name" value="GAIN_B"/>
</dbReference>
<dbReference type="Pfam" id="PF01825">
    <property type="entry name" value="GPS"/>
    <property type="match status" value="1"/>
</dbReference>
<reference evidence="15" key="1">
    <citation type="submission" date="2015-02" db="EMBL/GenBank/DDBJ databases">
        <title>Genome sequencing for Strongylocentrotus purpuratus.</title>
        <authorList>
            <person name="Murali S."/>
            <person name="Liu Y."/>
            <person name="Vee V."/>
            <person name="English A."/>
            <person name="Wang M."/>
            <person name="Skinner E."/>
            <person name="Han Y."/>
            <person name="Muzny D.M."/>
            <person name="Worley K.C."/>
            <person name="Gibbs R.A."/>
        </authorList>
    </citation>
    <scope>NUCLEOTIDE SEQUENCE</scope>
</reference>
<feature type="transmembrane region" description="Helical" evidence="10">
    <location>
        <begin position="1355"/>
        <end position="1378"/>
    </location>
</feature>
<keyword evidence="3 10" id="KW-0812">Transmembrane</keyword>
<feature type="signal peptide" evidence="11">
    <location>
        <begin position="1"/>
        <end position="28"/>
    </location>
</feature>
<dbReference type="GO" id="GO:0007166">
    <property type="term" value="P:cell surface receptor signaling pathway"/>
    <property type="evidence" value="ECO:0007669"/>
    <property type="project" value="InterPro"/>
</dbReference>
<dbReference type="InterPro" id="IPR000922">
    <property type="entry name" value="Lectin_gal-bd_dom"/>
</dbReference>
<dbReference type="GO" id="GO:0030246">
    <property type="term" value="F:carbohydrate binding"/>
    <property type="evidence" value="ECO:0007669"/>
    <property type="project" value="InterPro"/>
</dbReference>
<keyword evidence="5 10" id="KW-1133">Transmembrane helix</keyword>
<feature type="domain" description="GAIN-B" evidence="12">
    <location>
        <begin position="1156"/>
        <end position="1314"/>
    </location>
</feature>